<dbReference type="AlphaFoldDB" id="A0A921I436"/>
<sequence length="62" mass="6763">YDIPIAMEVKWGTFKRHALITAIGDSINRMIPPLIATKKDVDLLVERMRGAALEAATAVQAA</sequence>
<dbReference type="GO" id="GO:0008483">
    <property type="term" value="F:transaminase activity"/>
    <property type="evidence" value="ECO:0007669"/>
    <property type="project" value="UniProtKB-KW"/>
</dbReference>
<protein>
    <submittedName>
        <fullName evidence="1">Aspartate aminotransferase family protein</fullName>
    </submittedName>
</protein>
<organism evidence="1 2">
    <name type="scientific">Lachnoclostridium phocaeense</name>
    <dbReference type="NCBI Taxonomy" id="1871021"/>
    <lineage>
        <taxon>Bacteria</taxon>
        <taxon>Bacillati</taxon>
        <taxon>Bacillota</taxon>
        <taxon>Clostridia</taxon>
        <taxon>Lachnospirales</taxon>
        <taxon>Lachnospiraceae</taxon>
    </lineage>
</organism>
<reference evidence="1" key="1">
    <citation type="journal article" date="2021" name="PeerJ">
        <title>Extensive microbial diversity within the chicken gut microbiome revealed by metagenomics and culture.</title>
        <authorList>
            <person name="Gilroy R."/>
            <person name="Ravi A."/>
            <person name="Getino M."/>
            <person name="Pursley I."/>
            <person name="Horton D.L."/>
            <person name="Alikhan N.F."/>
            <person name="Baker D."/>
            <person name="Gharbi K."/>
            <person name="Hall N."/>
            <person name="Watson M."/>
            <person name="Adriaenssens E.M."/>
            <person name="Foster-Nyarko E."/>
            <person name="Jarju S."/>
            <person name="Secka A."/>
            <person name="Antonio M."/>
            <person name="Oren A."/>
            <person name="Chaudhuri R.R."/>
            <person name="La Ragione R."/>
            <person name="Hildebrand F."/>
            <person name="Pallen M.J."/>
        </authorList>
    </citation>
    <scope>NUCLEOTIDE SEQUENCE</scope>
    <source>
        <strain evidence="1">ChiSjej5B23-16112</strain>
    </source>
</reference>
<feature type="non-terminal residue" evidence="1">
    <location>
        <position position="1"/>
    </location>
</feature>
<comment type="caution">
    <text evidence="1">The sequence shown here is derived from an EMBL/GenBank/DDBJ whole genome shotgun (WGS) entry which is preliminary data.</text>
</comment>
<evidence type="ECO:0000313" key="2">
    <source>
        <dbReference type="Proteomes" id="UP000769156"/>
    </source>
</evidence>
<evidence type="ECO:0000313" key="1">
    <source>
        <dbReference type="EMBL" id="HJF94912.1"/>
    </source>
</evidence>
<name>A0A921I436_9FIRM</name>
<keyword evidence="1" id="KW-0808">Transferase</keyword>
<proteinExistence type="predicted"/>
<dbReference type="EMBL" id="DYVY01000147">
    <property type="protein sequence ID" value="HJF94912.1"/>
    <property type="molecule type" value="Genomic_DNA"/>
</dbReference>
<gene>
    <name evidence="1" type="ORF">K8V82_09005</name>
</gene>
<reference evidence="1" key="2">
    <citation type="submission" date="2021-09" db="EMBL/GenBank/DDBJ databases">
        <authorList>
            <person name="Gilroy R."/>
        </authorList>
    </citation>
    <scope>NUCLEOTIDE SEQUENCE</scope>
    <source>
        <strain evidence="1">ChiSjej5B23-16112</strain>
    </source>
</reference>
<dbReference type="Proteomes" id="UP000769156">
    <property type="component" value="Unassembled WGS sequence"/>
</dbReference>
<keyword evidence="1" id="KW-0032">Aminotransferase</keyword>
<dbReference type="InterPro" id="IPR015422">
    <property type="entry name" value="PyrdxlP-dep_Trfase_small"/>
</dbReference>
<dbReference type="Gene3D" id="3.90.1150.10">
    <property type="entry name" value="Aspartate Aminotransferase, domain 1"/>
    <property type="match status" value="1"/>
</dbReference>
<accession>A0A921I436</accession>